<dbReference type="AlphaFoldDB" id="C0NZY2"/>
<keyword evidence="3" id="KW-1185">Reference proteome</keyword>
<feature type="region of interest" description="Disordered" evidence="1">
    <location>
        <begin position="1"/>
        <end position="28"/>
    </location>
</feature>
<evidence type="ECO:0000313" key="3">
    <source>
        <dbReference type="Proteomes" id="UP000001631"/>
    </source>
</evidence>
<dbReference type="InParanoid" id="C0NZY2"/>
<feature type="compositionally biased region" description="Pro residues" evidence="1">
    <location>
        <begin position="11"/>
        <end position="21"/>
    </location>
</feature>
<dbReference type="Proteomes" id="UP000001631">
    <property type="component" value="Unassembled WGS sequence"/>
</dbReference>
<accession>C0NZY2</accession>
<sequence length="105" mass="11835">MSKLSKLRRPAPTPHFKPTPPLEDSQGGKRVFSSIIVAPSFGNHRMCNHIIPDAGDKWEKPMFIIFPDGEPMVGLMVGETTVLPARRLSRVLYGRKERELNRPLS</sequence>
<dbReference type="GeneID" id="69041728"/>
<dbReference type="RefSeq" id="XP_045283553.1">
    <property type="nucleotide sequence ID" value="XM_045435761.1"/>
</dbReference>
<name>C0NZY2_AJECG</name>
<evidence type="ECO:0000256" key="1">
    <source>
        <dbReference type="SAM" id="MobiDB-lite"/>
    </source>
</evidence>
<organism evidence="2 3">
    <name type="scientific">Ajellomyces capsulatus (strain G186AR / H82 / ATCC MYA-2454 / RMSCC 2432)</name>
    <name type="common">Darling's disease fungus</name>
    <name type="synonym">Histoplasma capsulatum</name>
    <dbReference type="NCBI Taxonomy" id="447093"/>
    <lineage>
        <taxon>Eukaryota</taxon>
        <taxon>Fungi</taxon>
        <taxon>Dikarya</taxon>
        <taxon>Ascomycota</taxon>
        <taxon>Pezizomycotina</taxon>
        <taxon>Eurotiomycetes</taxon>
        <taxon>Eurotiomycetidae</taxon>
        <taxon>Onygenales</taxon>
        <taxon>Ajellomycetaceae</taxon>
        <taxon>Histoplasma</taxon>
    </lineage>
</organism>
<dbReference type="VEuPathDB" id="FungiDB:I7I50_09241"/>
<dbReference type="EMBL" id="GG663379">
    <property type="protein sequence ID" value="EEH03072.1"/>
    <property type="molecule type" value="Genomic_DNA"/>
</dbReference>
<proteinExistence type="predicted"/>
<protein>
    <submittedName>
        <fullName evidence="2">Uncharacterized protein</fullName>
    </submittedName>
</protein>
<dbReference type="HOGENOM" id="CLU_2235791_0_0_1"/>
<evidence type="ECO:0000313" key="2">
    <source>
        <dbReference type="EMBL" id="EEH03072.1"/>
    </source>
</evidence>
<reference evidence="2" key="1">
    <citation type="submission" date="2009-02" db="EMBL/GenBank/DDBJ databases">
        <title>The Genome Sequence of Ajellomyces capsulatus strain G186AR.</title>
        <authorList>
            <consortium name="The Broad Institute Genome Sequencing Platform"/>
            <person name="Champion M."/>
            <person name="Cuomo C."/>
            <person name="Ma L.-J."/>
            <person name="Henn M.R."/>
            <person name="Sil A."/>
            <person name="Goldman B."/>
            <person name="Young S.K."/>
            <person name="Kodira C.D."/>
            <person name="Zeng Q."/>
            <person name="Koehrsen M."/>
            <person name="Alvarado L."/>
            <person name="Berlin A."/>
            <person name="Borenstein D."/>
            <person name="Chen Z."/>
            <person name="Engels R."/>
            <person name="Freedman E."/>
            <person name="Gellesch M."/>
            <person name="Goldberg J."/>
            <person name="Griggs A."/>
            <person name="Gujja S."/>
            <person name="Heiman D."/>
            <person name="Hepburn T."/>
            <person name="Howarth C."/>
            <person name="Jen D."/>
            <person name="Larson L."/>
            <person name="Lewis B."/>
            <person name="Mehta T."/>
            <person name="Park D."/>
            <person name="Pearson M."/>
            <person name="Roberts A."/>
            <person name="Saif S."/>
            <person name="Shea T."/>
            <person name="Shenoy N."/>
            <person name="Sisk P."/>
            <person name="Stolte C."/>
            <person name="Sykes S."/>
            <person name="Walk T."/>
            <person name="White J."/>
            <person name="Yandava C."/>
            <person name="Klein B."/>
            <person name="McEwen J.G."/>
            <person name="Puccia R."/>
            <person name="Goldman G.H."/>
            <person name="Felipe M.S."/>
            <person name="Nino-Vega G."/>
            <person name="San-Blas G."/>
            <person name="Taylor J."/>
            <person name="Mendoza L."/>
            <person name="Galagan J."/>
            <person name="Nusbaum C."/>
            <person name="Birren B."/>
        </authorList>
    </citation>
    <scope>NUCLEOTIDE SEQUENCE</scope>
    <source>
        <strain evidence="2">G186AR</strain>
    </source>
</reference>
<gene>
    <name evidence="2" type="ORF">HCBG_08712</name>
</gene>